<dbReference type="PANTHER" id="PTHR21666">
    <property type="entry name" value="PEPTIDASE-RELATED"/>
    <property type="match status" value="1"/>
</dbReference>
<dbReference type="InterPro" id="IPR018392">
    <property type="entry name" value="LysM"/>
</dbReference>
<dbReference type="InterPro" id="IPR036779">
    <property type="entry name" value="LysM_dom_sf"/>
</dbReference>
<dbReference type="EMBL" id="DRLF01000462">
    <property type="protein sequence ID" value="HEC07846.1"/>
    <property type="molecule type" value="Genomic_DNA"/>
</dbReference>
<evidence type="ECO:0000256" key="3">
    <source>
        <dbReference type="SAM" id="SignalP"/>
    </source>
</evidence>
<protein>
    <submittedName>
        <fullName evidence="5">LysM peptidoglycan-binding domain-containing protein</fullName>
    </submittedName>
</protein>
<feature type="compositionally biased region" description="Basic residues" evidence="2">
    <location>
        <begin position="97"/>
        <end position="111"/>
    </location>
</feature>
<dbReference type="Proteomes" id="UP000886339">
    <property type="component" value="Unassembled WGS sequence"/>
</dbReference>
<dbReference type="InterPro" id="IPR011055">
    <property type="entry name" value="Dup_hybrid_motif"/>
</dbReference>
<feature type="non-terminal residue" evidence="5">
    <location>
        <position position="223"/>
    </location>
</feature>
<sequence length="223" mass="24189">MIRIALSCCFILMVGLTGGCASHQKAGGSKPQPAAKARPPIKKSTRTYRVRKGDSLYSIAWRAGLDYQTVAKWNHLQPPYTIYPGQVIRLYPLRTAAKPHKKSGKKPRKPAPKQSAGSKSTVVAGKPVHPPKKTVRPVKPQPAKAGSLHWQWPTRGKVLSHYSSSDPSRSGIQIGGRKGQKILAAEGGEVVYVGSGLIGYGQLIIIKHNNKYLSAYGHNSNLL</sequence>
<feature type="signal peptide" evidence="3">
    <location>
        <begin position="1"/>
        <end position="21"/>
    </location>
</feature>
<keyword evidence="3" id="KW-0732">Signal</keyword>
<dbReference type="SUPFAM" id="SSF51261">
    <property type="entry name" value="Duplicated hybrid motif"/>
    <property type="match status" value="1"/>
</dbReference>
<gene>
    <name evidence="5" type="ORF">ENJ12_13400</name>
</gene>
<reference evidence="5" key="1">
    <citation type="journal article" date="2020" name="mSystems">
        <title>Genome- and Community-Level Interaction Insights into Carbon Utilization and Element Cycling Functions of Hydrothermarchaeota in Hydrothermal Sediment.</title>
        <authorList>
            <person name="Zhou Z."/>
            <person name="Liu Y."/>
            <person name="Xu W."/>
            <person name="Pan J."/>
            <person name="Luo Z.H."/>
            <person name="Li M."/>
        </authorList>
    </citation>
    <scope>NUCLEOTIDE SEQUENCE [LARGE SCALE GENOMIC DNA]</scope>
    <source>
        <strain evidence="5">HyVt-458</strain>
    </source>
</reference>
<evidence type="ECO:0000259" key="4">
    <source>
        <dbReference type="PROSITE" id="PS51782"/>
    </source>
</evidence>
<comment type="similarity">
    <text evidence="1">Belongs to the E.coli NlpD/Haemophilus LppB family.</text>
</comment>
<evidence type="ECO:0000256" key="1">
    <source>
        <dbReference type="ARBA" id="ARBA00038420"/>
    </source>
</evidence>
<dbReference type="GO" id="GO:0009279">
    <property type="term" value="C:cell outer membrane"/>
    <property type="evidence" value="ECO:0007669"/>
    <property type="project" value="TreeGrafter"/>
</dbReference>
<dbReference type="InterPro" id="IPR050570">
    <property type="entry name" value="Cell_wall_metabolism_enzyme"/>
</dbReference>
<dbReference type="PROSITE" id="PS51782">
    <property type="entry name" value="LYSM"/>
    <property type="match status" value="1"/>
</dbReference>
<dbReference type="PROSITE" id="PS51257">
    <property type="entry name" value="PROKAR_LIPOPROTEIN"/>
    <property type="match status" value="1"/>
</dbReference>
<dbReference type="GO" id="GO:0004222">
    <property type="term" value="F:metalloendopeptidase activity"/>
    <property type="evidence" value="ECO:0007669"/>
    <property type="project" value="TreeGrafter"/>
</dbReference>
<feature type="region of interest" description="Disordered" evidence="2">
    <location>
        <begin position="23"/>
        <end position="45"/>
    </location>
</feature>
<dbReference type="GO" id="GO:0032153">
    <property type="term" value="C:cell division site"/>
    <property type="evidence" value="ECO:0007669"/>
    <property type="project" value="TreeGrafter"/>
</dbReference>
<name>A0A831RY97_9GAMM</name>
<evidence type="ECO:0000256" key="2">
    <source>
        <dbReference type="SAM" id="MobiDB-lite"/>
    </source>
</evidence>
<feature type="domain" description="LysM" evidence="4">
    <location>
        <begin position="46"/>
        <end position="90"/>
    </location>
</feature>
<dbReference type="CDD" id="cd00118">
    <property type="entry name" value="LysM"/>
    <property type="match status" value="1"/>
</dbReference>
<dbReference type="SMART" id="SM00257">
    <property type="entry name" value="LysM"/>
    <property type="match status" value="1"/>
</dbReference>
<evidence type="ECO:0000313" key="5">
    <source>
        <dbReference type="EMBL" id="HEC07846.1"/>
    </source>
</evidence>
<dbReference type="AlphaFoldDB" id="A0A831RY97"/>
<dbReference type="CDD" id="cd12797">
    <property type="entry name" value="M23_peptidase"/>
    <property type="match status" value="1"/>
</dbReference>
<feature type="chain" id="PRO_5032941304" evidence="3">
    <location>
        <begin position="22"/>
        <end position="223"/>
    </location>
</feature>
<organism evidence="5">
    <name type="scientific">Thiolapillus brandeum</name>
    <dbReference type="NCBI Taxonomy" id="1076588"/>
    <lineage>
        <taxon>Bacteria</taxon>
        <taxon>Pseudomonadati</taxon>
        <taxon>Pseudomonadota</taxon>
        <taxon>Gammaproteobacteria</taxon>
        <taxon>Chromatiales</taxon>
        <taxon>Sedimenticolaceae</taxon>
        <taxon>Thiolapillus</taxon>
    </lineage>
</organism>
<proteinExistence type="inferred from homology"/>
<dbReference type="Pfam" id="PF01476">
    <property type="entry name" value="LysM"/>
    <property type="match status" value="1"/>
</dbReference>
<comment type="caution">
    <text evidence="5">The sequence shown here is derived from an EMBL/GenBank/DDBJ whole genome shotgun (WGS) entry which is preliminary data.</text>
</comment>
<dbReference type="InterPro" id="IPR016047">
    <property type="entry name" value="M23ase_b-sheet_dom"/>
</dbReference>
<dbReference type="Gene3D" id="3.10.350.10">
    <property type="entry name" value="LysM domain"/>
    <property type="match status" value="1"/>
</dbReference>
<dbReference type="PANTHER" id="PTHR21666:SF263">
    <property type="entry name" value="MUREIN HYDROLASE ACTIVATOR NLPD"/>
    <property type="match status" value="1"/>
</dbReference>
<accession>A0A831RY97</accession>
<dbReference type="Gene3D" id="2.70.70.10">
    <property type="entry name" value="Glucose Permease (Domain IIA)"/>
    <property type="match status" value="1"/>
</dbReference>
<feature type="region of interest" description="Disordered" evidence="2">
    <location>
        <begin position="96"/>
        <end position="147"/>
    </location>
</feature>
<dbReference type="Pfam" id="PF01551">
    <property type="entry name" value="Peptidase_M23"/>
    <property type="match status" value="1"/>
</dbReference>